<dbReference type="EMBL" id="KZ819363">
    <property type="protein sequence ID" value="PWN44150.1"/>
    <property type="molecule type" value="Genomic_DNA"/>
</dbReference>
<name>A0A316W2Z0_9BASI</name>
<dbReference type="InParanoid" id="A0A316W2Z0"/>
<evidence type="ECO:0000313" key="1">
    <source>
        <dbReference type="EMBL" id="PWN44150.1"/>
    </source>
</evidence>
<dbReference type="AlphaFoldDB" id="A0A316W2Z0"/>
<keyword evidence="2" id="KW-1185">Reference proteome</keyword>
<sequence length="77" mass="8451">MRVVLGGYVQDSRLRGASQEKFAFSHAMASGCDDCECGENEPCAIRASQSADQVQQRRKCALVGIHLNAVHVTVRTW</sequence>
<dbReference type="Proteomes" id="UP000245783">
    <property type="component" value="Unassembled WGS sequence"/>
</dbReference>
<gene>
    <name evidence="1" type="ORF">IE81DRAFT_321546</name>
</gene>
<protein>
    <submittedName>
        <fullName evidence="1">Uncharacterized protein</fullName>
    </submittedName>
</protein>
<organism evidence="1 2">
    <name type="scientific">Ceraceosorus guamensis</name>
    <dbReference type="NCBI Taxonomy" id="1522189"/>
    <lineage>
        <taxon>Eukaryota</taxon>
        <taxon>Fungi</taxon>
        <taxon>Dikarya</taxon>
        <taxon>Basidiomycota</taxon>
        <taxon>Ustilaginomycotina</taxon>
        <taxon>Exobasidiomycetes</taxon>
        <taxon>Ceraceosorales</taxon>
        <taxon>Ceraceosoraceae</taxon>
        <taxon>Ceraceosorus</taxon>
    </lineage>
</organism>
<reference evidence="1 2" key="1">
    <citation type="journal article" date="2018" name="Mol. Biol. Evol.">
        <title>Broad Genomic Sampling Reveals a Smut Pathogenic Ancestry of the Fungal Clade Ustilaginomycotina.</title>
        <authorList>
            <person name="Kijpornyongpan T."/>
            <person name="Mondo S.J."/>
            <person name="Barry K."/>
            <person name="Sandor L."/>
            <person name="Lee J."/>
            <person name="Lipzen A."/>
            <person name="Pangilinan J."/>
            <person name="LaButti K."/>
            <person name="Hainaut M."/>
            <person name="Henrissat B."/>
            <person name="Grigoriev I.V."/>
            <person name="Spatafora J.W."/>
            <person name="Aime M.C."/>
        </authorList>
    </citation>
    <scope>NUCLEOTIDE SEQUENCE [LARGE SCALE GENOMIC DNA]</scope>
    <source>
        <strain evidence="1 2">MCA 4658</strain>
    </source>
</reference>
<dbReference type="GeneID" id="37035249"/>
<dbReference type="RefSeq" id="XP_025371310.1">
    <property type="nucleotide sequence ID" value="XM_025513379.1"/>
</dbReference>
<proteinExistence type="predicted"/>
<dbReference type="PROSITE" id="PS51257">
    <property type="entry name" value="PROKAR_LIPOPROTEIN"/>
    <property type="match status" value="1"/>
</dbReference>
<accession>A0A316W2Z0</accession>
<evidence type="ECO:0000313" key="2">
    <source>
        <dbReference type="Proteomes" id="UP000245783"/>
    </source>
</evidence>